<name>A0A0A8Z2Z0_ARUDO</name>
<accession>A0A0A8Z2Z0</accession>
<proteinExistence type="predicted"/>
<dbReference type="EMBL" id="GBRH01264121">
    <property type="protein sequence ID" value="JAD33774.1"/>
    <property type="molecule type" value="Transcribed_RNA"/>
</dbReference>
<reference evidence="1" key="2">
    <citation type="journal article" date="2015" name="Data Brief">
        <title>Shoot transcriptome of the giant reed, Arundo donax.</title>
        <authorList>
            <person name="Barrero R.A."/>
            <person name="Guerrero F.D."/>
            <person name="Moolhuijzen P."/>
            <person name="Goolsby J.A."/>
            <person name="Tidwell J."/>
            <person name="Bellgard S.E."/>
            <person name="Bellgard M.I."/>
        </authorList>
    </citation>
    <scope>NUCLEOTIDE SEQUENCE</scope>
    <source>
        <tissue evidence="1">Shoot tissue taken approximately 20 cm above the soil surface</tissue>
    </source>
</reference>
<dbReference type="AlphaFoldDB" id="A0A0A8Z2Z0"/>
<sequence>MATTSRIESSRIYIQKFLLYSLMFSFHI</sequence>
<protein>
    <submittedName>
        <fullName evidence="1">Uncharacterized protein</fullName>
    </submittedName>
</protein>
<evidence type="ECO:0000313" key="1">
    <source>
        <dbReference type="EMBL" id="JAD33774.1"/>
    </source>
</evidence>
<reference evidence="1" key="1">
    <citation type="submission" date="2014-09" db="EMBL/GenBank/DDBJ databases">
        <authorList>
            <person name="Magalhaes I.L.F."/>
            <person name="Oliveira U."/>
            <person name="Santos F.R."/>
            <person name="Vidigal T.H.D.A."/>
            <person name="Brescovit A.D."/>
            <person name="Santos A.J."/>
        </authorList>
    </citation>
    <scope>NUCLEOTIDE SEQUENCE</scope>
    <source>
        <tissue evidence="1">Shoot tissue taken approximately 20 cm above the soil surface</tissue>
    </source>
</reference>
<organism evidence="1">
    <name type="scientific">Arundo donax</name>
    <name type="common">Giant reed</name>
    <name type="synonym">Donax arundinaceus</name>
    <dbReference type="NCBI Taxonomy" id="35708"/>
    <lineage>
        <taxon>Eukaryota</taxon>
        <taxon>Viridiplantae</taxon>
        <taxon>Streptophyta</taxon>
        <taxon>Embryophyta</taxon>
        <taxon>Tracheophyta</taxon>
        <taxon>Spermatophyta</taxon>
        <taxon>Magnoliopsida</taxon>
        <taxon>Liliopsida</taxon>
        <taxon>Poales</taxon>
        <taxon>Poaceae</taxon>
        <taxon>PACMAD clade</taxon>
        <taxon>Arundinoideae</taxon>
        <taxon>Arundineae</taxon>
        <taxon>Arundo</taxon>
    </lineage>
</organism>